<dbReference type="OrthoDB" id="9814704at2"/>
<gene>
    <name evidence="3" type="ORF">SAMN04487961_3315</name>
</gene>
<dbReference type="PANTHER" id="PTHR43031">
    <property type="entry name" value="FAD-DEPENDENT OXIDOREDUCTASE"/>
    <property type="match status" value="1"/>
</dbReference>
<dbReference type="RefSeq" id="WP_092006290.1">
    <property type="nucleotide sequence ID" value="NZ_FOUR01000009.1"/>
</dbReference>
<dbReference type="GO" id="GO:0016740">
    <property type="term" value="F:transferase activity"/>
    <property type="evidence" value="ECO:0007669"/>
    <property type="project" value="UniProtKB-KW"/>
</dbReference>
<dbReference type="InterPro" id="IPR050229">
    <property type="entry name" value="GlpE_sulfurtransferase"/>
</dbReference>
<reference evidence="4" key="1">
    <citation type="submission" date="2016-10" db="EMBL/GenBank/DDBJ databases">
        <authorList>
            <person name="Varghese N."/>
            <person name="Submissions S."/>
        </authorList>
    </citation>
    <scope>NUCLEOTIDE SEQUENCE [LARGE SCALE GENOMIC DNA]</scope>
    <source>
        <strain evidence="4">CGMCC 1.6775</strain>
    </source>
</reference>
<dbReference type="Pfam" id="PF00581">
    <property type="entry name" value="Rhodanese"/>
    <property type="match status" value="1"/>
</dbReference>
<dbReference type="PROSITE" id="PS50206">
    <property type="entry name" value="RHODANESE_3"/>
    <property type="match status" value="1"/>
</dbReference>
<evidence type="ECO:0000259" key="2">
    <source>
        <dbReference type="PROSITE" id="PS50206"/>
    </source>
</evidence>
<dbReference type="SMART" id="SM00450">
    <property type="entry name" value="RHOD"/>
    <property type="match status" value="1"/>
</dbReference>
<sequence>MIKLQHSVVLCILLLFSGFLQADEGFPGRKLYPTVDAIELDELRQQLDELTVVDVRSRFEYDTLHIAGAHHVALSDRDFAARVASLEAESGKPLVFYCNGRTCEKSYRAVAKTEHESTTAPRSFDAGIFDWARANPDRTVLLGQPLDDAGKLLTREKFEAHLLPPDQFGRELQAAGFAVDARDSKERAGLALFMGWEKRIPFDNRAKWDRLLAERTDNTKPLLIYDAVGKQVQWLQYFLEARGVQNYYFMAGGAKAFFDTL</sequence>
<protein>
    <submittedName>
        <fullName evidence="3">Rhodanese-related sulfurtransferase</fullName>
    </submittedName>
</protein>
<feature type="signal peptide" evidence="1">
    <location>
        <begin position="1"/>
        <end position="22"/>
    </location>
</feature>
<dbReference type="Gene3D" id="3.40.250.10">
    <property type="entry name" value="Rhodanese-like domain"/>
    <property type="match status" value="1"/>
</dbReference>
<dbReference type="EMBL" id="FOUR01000009">
    <property type="protein sequence ID" value="SFN52430.1"/>
    <property type="molecule type" value="Genomic_DNA"/>
</dbReference>
<dbReference type="PANTHER" id="PTHR43031:SF1">
    <property type="entry name" value="PYRIDINE NUCLEOTIDE-DISULPHIDE OXIDOREDUCTASE"/>
    <property type="match status" value="1"/>
</dbReference>
<keyword evidence="1" id="KW-0732">Signal</keyword>
<dbReference type="InterPro" id="IPR001763">
    <property type="entry name" value="Rhodanese-like_dom"/>
</dbReference>
<dbReference type="Proteomes" id="UP000199339">
    <property type="component" value="Unassembled WGS sequence"/>
</dbReference>
<keyword evidence="3" id="KW-0808">Transferase</keyword>
<organism evidence="3 4">
    <name type="scientific">Marinobacter pelagius</name>
    <dbReference type="NCBI Taxonomy" id="379482"/>
    <lineage>
        <taxon>Bacteria</taxon>
        <taxon>Pseudomonadati</taxon>
        <taxon>Pseudomonadota</taxon>
        <taxon>Gammaproteobacteria</taxon>
        <taxon>Pseudomonadales</taxon>
        <taxon>Marinobacteraceae</taxon>
        <taxon>Marinobacter</taxon>
    </lineage>
</organism>
<dbReference type="SUPFAM" id="SSF52821">
    <property type="entry name" value="Rhodanese/Cell cycle control phosphatase"/>
    <property type="match status" value="2"/>
</dbReference>
<proteinExistence type="predicted"/>
<feature type="domain" description="Rhodanese" evidence="2">
    <location>
        <begin position="46"/>
        <end position="140"/>
    </location>
</feature>
<dbReference type="AlphaFoldDB" id="A0A1I4ZR26"/>
<evidence type="ECO:0000313" key="4">
    <source>
        <dbReference type="Proteomes" id="UP000199339"/>
    </source>
</evidence>
<evidence type="ECO:0000313" key="3">
    <source>
        <dbReference type="EMBL" id="SFN52430.1"/>
    </source>
</evidence>
<evidence type="ECO:0000256" key="1">
    <source>
        <dbReference type="SAM" id="SignalP"/>
    </source>
</evidence>
<name>A0A1I4ZR26_9GAMM</name>
<feature type="chain" id="PRO_5011693656" evidence="1">
    <location>
        <begin position="23"/>
        <end position="261"/>
    </location>
</feature>
<accession>A0A1I4ZR26</accession>
<keyword evidence="4" id="KW-1185">Reference proteome</keyword>
<dbReference type="InterPro" id="IPR036873">
    <property type="entry name" value="Rhodanese-like_dom_sf"/>
</dbReference>
<dbReference type="CDD" id="cd00158">
    <property type="entry name" value="RHOD"/>
    <property type="match status" value="1"/>
</dbReference>